<dbReference type="PANTHER" id="PTHR11885">
    <property type="entry name" value="RIBOSOMAL PROTEIN S15P/S13E"/>
    <property type="match status" value="1"/>
</dbReference>
<dbReference type="GO" id="GO:0070181">
    <property type="term" value="F:small ribosomal subunit rRNA binding"/>
    <property type="evidence" value="ECO:0007669"/>
    <property type="project" value="TreeGrafter"/>
</dbReference>
<keyword evidence="2" id="KW-0689">Ribosomal protein</keyword>
<dbReference type="Gene3D" id="4.10.860.130">
    <property type="match status" value="1"/>
</dbReference>
<evidence type="ECO:0000313" key="6">
    <source>
        <dbReference type="Proteomes" id="UP000694554"/>
    </source>
</evidence>
<reference evidence="5" key="3">
    <citation type="submission" date="2025-09" db="UniProtKB">
        <authorList>
            <consortium name="Ensembl"/>
        </authorList>
    </citation>
    <scope>IDENTIFICATION</scope>
</reference>
<evidence type="ECO:0000256" key="3">
    <source>
        <dbReference type="ARBA" id="ARBA00023274"/>
    </source>
</evidence>
<dbReference type="PANTHER" id="PTHR11885:SF17">
    <property type="entry name" value="RIBOSOMAL PROTEIN S13_S15 N-TERMINAL DOMAIN-CONTAINING PROTEIN"/>
    <property type="match status" value="1"/>
</dbReference>
<name>A0A8C9E8U2_PHOSS</name>
<dbReference type="GO" id="GO:0005730">
    <property type="term" value="C:nucleolus"/>
    <property type="evidence" value="ECO:0007669"/>
    <property type="project" value="TreeGrafter"/>
</dbReference>
<dbReference type="InterPro" id="IPR023029">
    <property type="entry name" value="Ribosomal_uS15_arc_euk"/>
</dbReference>
<dbReference type="GO" id="GO:0003735">
    <property type="term" value="F:structural constituent of ribosome"/>
    <property type="evidence" value="ECO:0007669"/>
    <property type="project" value="InterPro"/>
</dbReference>
<sequence length="78" mass="8742">VGRMHAPGKGLSQLALLYHCSTPSWLKLTSDDVKEQIYKLAKKGLTPSQIGCIDQPHVSYFNELLFLLCQLYYASIAE</sequence>
<dbReference type="InterPro" id="IPR012606">
    <property type="entry name" value="Ribosomal_uS15_N"/>
</dbReference>
<organism evidence="5 6">
    <name type="scientific">Phocoena sinus</name>
    <name type="common">Vaquita</name>
    <dbReference type="NCBI Taxonomy" id="42100"/>
    <lineage>
        <taxon>Eukaryota</taxon>
        <taxon>Metazoa</taxon>
        <taxon>Chordata</taxon>
        <taxon>Craniata</taxon>
        <taxon>Vertebrata</taxon>
        <taxon>Euteleostomi</taxon>
        <taxon>Mammalia</taxon>
        <taxon>Eutheria</taxon>
        <taxon>Laurasiatheria</taxon>
        <taxon>Artiodactyla</taxon>
        <taxon>Whippomorpha</taxon>
        <taxon>Cetacea</taxon>
        <taxon>Odontoceti</taxon>
        <taxon>Phocoenidae</taxon>
        <taxon>Phocoena</taxon>
    </lineage>
</organism>
<protein>
    <recommendedName>
        <fullName evidence="4">Small ribosomal subunit protein uS15 N-terminal domain-containing protein</fullName>
    </recommendedName>
</protein>
<dbReference type="GO" id="GO:0022627">
    <property type="term" value="C:cytosolic small ribosomal subunit"/>
    <property type="evidence" value="ECO:0007669"/>
    <property type="project" value="TreeGrafter"/>
</dbReference>
<dbReference type="Ensembl" id="ENSPSNT00000031437.1">
    <property type="protein sequence ID" value="ENSPSNP00000027989.1"/>
    <property type="gene ID" value="ENSPSNG00000020331.1"/>
</dbReference>
<reference evidence="5" key="2">
    <citation type="submission" date="2025-08" db="UniProtKB">
        <authorList>
            <consortium name="Ensembl"/>
        </authorList>
    </citation>
    <scope>IDENTIFICATION</scope>
</reference>
<evidence type="ECO:0000313" key="5">
    <source>
        <dbReference type="Ensembl" id="ENSPSNP00000027989.1"/>
    </source>
</evidence>
<evidence type="ECO:0000256" key="2">
    <source>
        <dbReference type="ARBA" id="ARBA00022980"/>
    </source>
</evidence>
<feature type="domain" description="Small ribosomal subunit protein uS15 N-terminal" evidence="4">
    <location>
        <begin position="2"/>
        <end position="58"/>
    </location>
</feature>
<comment type="similarity">
    <text evidence="1">Belongs to the universal ribosomal protein uS15 family.</text>
</comment>
<evidence type="ECO:0000256" key="1">
    <source>
        <dbReference type="ARBA" id="ARBA00008434"/>
    </source>
</evidence>
<evidence type="ECO:0000259" key="4">
    <source>
        <dbReference type="SMART" id="SM01386"/>
    </source>
</evidence>
<dbReference type="SMART" id="SM01386">
    <property type="entry name" value="Ribosomal_S13_N"/>
    <property type="match status" value="1"/>
</dbReference>
<keyword evidence="3" id="KW-0687">Ribonucleoprotein</keyword>
<dbReference type="Proteomes" id="UP000694554">
    <property type="component" value="Chromosome 8"/>
</dbReference>
<dbReference type="GO" id="GO:0006412">
    <property type="term" value="P:translation"/>
    <property type="evidence" value="ECO:0007669"/>
    <property type="project" value="InterPro"/>
</dbReference>
<dbReference type="AlphaFoldDB" id="A0A8C9E8U2"/>
<proteinExistence type="inferred from homology"/>
<keyword evidence="6" id="KW-1185">Reference proteome</keyword>
<dbReference type="GeneTree" id="ENSGT00390000017491"/>
<dbReference type="Pfam" id="PF08069">
    <property type="entry name" value="Ribosomal_S13_N"/>
    <property type="match status" value="1"/>
</dbReference>
<accession>A0A8C9E8U2</accession>
<reference evidence="5" key="1">
    <citation type="submission" date="2019-08" db="EMBL/GenBank/DDBJ databases">
        <title>Phocoena sinus (Vaquita) genome, mPhoSin1, primary haplotype.</title>
        <authorList>
            <person name="Morin P."/>
            <person name="Mountcastle J."/>
            <person name="Fungtammasan C."/>
            <person name="Rhie A."/>
            <person name="Rojas-Bracho L."/>
            <person name="Smith C.R."/>
            <person name="Taylor B.L."/>
            <person name="Gulland F.M.D."/>
            <person name="Musser W."/>
            <person name="Houck M."/>
            <person name="Haase B."/>
            <person name="Paez S."/>
            <person name="Howe K."/>
            <person name="Torrance J."/>
            <person name="Formenti G."/>
            <person name="Phillippy A."/>
            <person name="Ryder O."/>
            <person name="Jarvis E.D."/>
            <person name="Fedrigo O."/>
        </authorList>
    </citation>
    <scope>NUCLEOTIDE SEQUENCE [LARGE SCALE GENOMIC DNA]</scope>
</reference>